<evidence type="ECO:0000259" key="2">
    <source>
        <dbReference type="Pfam" id="PF10157"/>
    </source>
</evidence>
<feature type="region of interest" description="Disordered" evidence="1">
    <location>
        <begin position="81"/>
        <end position="112"/>
    </location>
</feature>
<dbReference type="PANTHER" id="PTHR13440">
    <property type="entry name" value="BLOC-1 RELATED COMPLEX SUBUNIT 6"/>
    <property type="match status" value="1"/>
</dbReference>
<dbReference type="GO" id="GO:0032418">
    <property type="term" value="P:lysosome localization"/>
    <property type="evidence" value="ECO:0007669"/>
    <property type="project" value="TreeGrafter"/>
</dbReference>
<dbReference type="WBParaSite" id="PSAMB.scaffold8005size6771.g30832.t1">
    <property type="protein sequence ID" value="PSAMB.scaffold8005size6771.g30832.t1"/>
    <property type="gene ID" value="PSAMB.scaffold8005size6771.g30832"/>
</dbReference>
<dbReference type="Proteomes" id="UP000887566">
    <property type="component" value="Unplaced"/>
</dbReference>
<dbReference type="AlphaFoldDB" id="A0A914XGG9"/>
<proteinExistence type="predicted"/>
<protein>
    <submittedName>
        <fullName evidence="4">BLOC-1-related complex subunit 6 C-terminal helix domain-containing protein</fullName>
    </submittedName>
</protein>
<feature type="compositionally biased region" description="Low complexity" evidence="1">
    <location>
        <begin position="83"/>
        <end position="106"/>
    </location>
</feature>
<feature type="compositionally biased region" description="Polar residues" evidence="1">
    <location>
        <begin position="18"/>
        <end position="29"/>
    </location>
</feature>
<keyword evidence="3" id="KW-1185">Reference proteome</keyword>
<reference evidence="4" key="1">
    <citation type="submission" date="2022-11" db="UniProtKB">
        <authorList>
            <consortium name="WormBaseParasite"/>
        </authorList>
    </citation>
    <scope>IDENTIFICATION</scope>
</reference>
<dbReference type="PANTHER" id="PTHR13440:SF7">
    <property type="entry name" value="BLOC-1 RELATED COMPLEX SUBUNIT 6"/>
    <property type="match status" value="1"/>
</dbReference>
<name>A0A914XGG9_9BILA</name>
<organism evidence="3 4">
    <name type="scientific">Plectus sambesii</name>
    <dbReference type="NCBI Taxonomy" id="2011161"/>
    <lineage>
        <taxon>Eukaryota</taxon>
        <taxon>Metazoa</taxon>
        <taxon>Ecdysozoa</taxon>
        <taxon>Nematoda</taxon>
        <taxon>Chromadorea</taxon>
        <taxon>Plectida</taxon>
        <taxon>Plectina</taxon>
        <taxon>Plectoidea</taxon>
        <taxon>Plectidae</taxon>
        <taxon>Plectus</taxon>
    </lineage>
</organism>
<dbReference type="Pfam" id="PF10157">
    <property type="entry name" value="BORCS6"/>
    <property type="match status" value="1"/>
</dbReference>
<evidence type="ECO:0000313" key="3">
    <source>
        <dbReference type="Proteomes" id="UP000887566"/>
    </source>
</evidence>
<evidence type="ECO:0000313" key="4">
    <source>
        <dbReference type="WBParaSite" id="PSAMB.scaffold8005size6771.g30832.t1"/>
    </source>
</evidence>
<evidence type="ECO:0000256" key="1">
    <source>
        <dbReference type="SAM" id="MobiDB-lite"/>
    </source>
</evidence>
<sequence>MSSPLGVGKNFPEDVEGSSASGSTVTDFTRPTDLPYEKRLIIHGRQYIDTTETTEEASMTTAEADDKQMVSFVVADLHDKIRSSTSSPPCSDSLGKASTTTSSGSPTPYPPLLPDPNVLIDLEVNATIISNSLDQILREFRGSLHGMTDLTVESMECYTSAIGKTCDNVDGAIKSTYQLLAKSEELCQVMKPVPKLAQQIKEIKRVLDLFESHLQKSIG</sequence>
<dbReference type="GO" id="GO:0099078">
    <property type="term" value="C:BORC complex"/>
    <property type="evidence" value="ECO:0007669"/>
    <property type="project" value="TreeGrafter"/>
</dbReference>
<feature type="domain" description="BLOC-1-related complex subunit 6 C-terminal helix" evidence="2">
    <location>
        <begin position="114"/>
        <end position="211"/>
    </location>
</feature>
<accession>A0A914XGG9</accession>
<dbReference type="InterPro" id="IPR046465">
    <property type="entry name" value="BORCS6_C"/>
</dbReference>
<feature type="region of interest" description="Disordered" evidence="1">
    <location>
        <begin position="1"/>
        <end position="31"/>
    </location>
</feature>
<dbReference type="InterPro" id="IPR019314">
    <property type="entry name" value="BORCS6"/>
</dbReference>